<organism evidence="5 6">
    <name type="scientific">Baudoinia panamericana (strain UAMH 10762)</name>
    <name type="common">Angels' share fungus</name>
    <name type="synonym">Baudoinia compniacensis (strain UAMH 10762)</name>
    <dbReference type="NCBI Taxonomy" id="717646"/>
    <lineage>
        <taxon>Eukaryota</taxon>
        <taxon>Fungi</taxon>
        <taxon>Dikarya</taxon>
        <taxon>Ascomycota</taxon>
        <taxon>Pezizomycotina</taxon>
        <taxon>Dothideomycetes</taxon>
        <taxon>Dothideomycetidae</taxon>
        <taxon>Mycosphaerellales</taxon>
        <taxon>Teratosphaeriaceae</taxon>
        <taxon>Baudoinia</taxon>
    </lineage>
</organism>
<keyword evidence="6" id="KW-1185">Reference proteome</keyword>
<accession>M2NLE5</accession>
<gene>
    <name evidence="5" type="ORF">BAUCODRAFT_372995</name>
</gene>
<dbReference type="GO" id="GO:0016020">
    <property type="term" value="C:membrane"/>
    <property type="evidence" value="ECO:0007669"/>
    <property type="project" value="UniProtKB-SubCell"/>
</dbReference>
<dbReference type="Pfam" id="PF01124">
    <property type="entry name" value="MAPEG"/>
    <property type="match status" value="1"/>
</dbReference>
<dbReference type="InterPro" id="IPR023352">
    <property type="entry name" value="MAPEG-like_dom_sf"/>
</dbReference>
<dbReference type="InterPro" id="IPR001129">
    <property type="entry name" value="Membr-assoc_MAPEG"/>
</dbReference>
<dbReference type="Gene3D" id="1.20.120.550">
    <property type="entry name" value="Membrane associated eicosanoid/glutathione metabolism-like domain"/>
    <property type="match status" value="1"/>
</dbReference>
<evidence type="ECO:0000256" key="4">
    <source>
        <dbReference type="ARBA" id="ARBA00023136"/>
    </source>
</evidence>
<dbReference type="PANTHER" id="PTHR35371">
    <property type="entry name" value="INNER MEMBRANE PROTEIN"/>
    <property type="match status" value="1"/>
</dbReference>
<dbReference type="eggNOG" id="ENOG502SNN4">
    <property type="taxonomic scope" value="Eukaryota"/>
</dbReference>
<evidence type="ECO:0000256" key="1">
    <source>
        <dbReference type="ARBA" id="ARBA00004370"/>
    </source>
</evidence>
<reference evidence="5 6" key="1">
    <citation type="journal article" date="2012" name="PLoS Pathog.">
        <title>Diverse lifestyles and strategies of plant pathogenesis encoded in the genomes of eighteen Dothideomycetes fungi.</title>
        <authorList>
            <person name="Ohm R.A."/>
            <person name="Feau N."/>
            <person name="Henrissat B."/>
            <person name="Schoch C.L."/>
            <person name="Horwitz B.A."/>
            <person name="Barry K.W."/>
            <person name="Condon B.J."/>
            <person name="Copeland A.C."/>
            <person name="Dhillon B."/>
            <person name="Glaser F."/>
            <person name="Hesse C.N."/>
            <person name="Kosti I."/>
            <person name="LaButti K."/>
            <person name="Lindquist E.A."/>
            <person name="Lucas S."/>
            <person name="Salamov A.A."/>
            <person name="Bradshaw R.E."/>
            <person name="Ciuffetti L."/>
            <person name="Hamelin R.C."/>
            <person name="Kema G.H.J."/>
            <person name="Lawrence C."/>
            <person name="Scott J.A."/>
            <person name="Spatafora J.W."/>
            <person name="Turgeon B.G."/>
            <person name="de Wit P.J.G.M."/>
            <person name="Zhong S."/>
            <person name="Goodwin S.B."/>
            <person name="Grigoriev I.V."/>
        </authorList>
    </citation>
    <scope>NUCLEOTIDE SEQUENCE [LARGE SCALE GENOMIC DNA]</scope>
    <source>
        <strain evidence="5 6">UAMH 10762</strain>
    </source>
</reference>
<keyword evidence="3" id="KW-1133">Transmembrane helix</keyword>
<dbReference type="PANTHER" id="PTHR35371:SF1">
    <property type="entry name" value="BLR7753 PROTEIN"/>
    <property type="match status" value="1"/>
</dbReference>
<evidence type="ECO:0000313" key="5">
    <source>
        <dbReference type="EMBL" id="EMD00310.1"/>
    </source>
</evidence>
<dbReference type="OrthoDB" id="2421200at2759"/>
<dbReference type="OMA" id="FHVMAKL"/>
<proteinExistence type="predicted"/>
<comment type="subcellular location">
    <subcellularLocation>
        <location evidence="1">Membrane</location>
    </subcellularLocation>
</comment>
<evidence type="ECO:0000256" key="3">
    <source>
        <dbReference type="ARBA" id="ARBA00022989"/>
    </source>
</evidence>
<dbReference type="AlphaFoldDB" id="M2NLE5"/>
<keyword evidence="2" id="KW-0812">Transmembrane</keyword>
<dbReference type="RefSeq" id="XP_007672810.1">
    <property type="nucleotide sequence ID" value="XM_007674620.1"/>
</dbReference>
<dbReference type="EMBL" id="KB445551">
    <property type="protein sequence ID" value="EMD00310.1"/>
    <property type="molecule type" value="Genomic_DNA"/>
</dbReference>
<dbReference type="Proteomes" id="UP000011761">
    <property type="component" value="Unassembled WGS sequence"/>
</dbReference>
<sequence>MSSADEKKIEDRVQEGKDTLLEKLKEDGVVNPQGLAMAGFGALFLAAVPLTSWLAQPNGLLERAINGTCSAIAFIGSAGSNSRVAQTGKIAALSTLYITMTYALSGAGAAAGVDAGNKEGRDNNYPRAQVANLRGLPLRLHSAHYNLMEMFGGFGLTAALAQAVAPTDQTVVNLLGLHVLSKCFLYYPSYLMNVGPSRSLAHVLATASVINVALRLSKKPLL</sequence>
<dbReference type="HOGENOM" id="CLU_086091_0_0_1"/>
<keyword evidence="4" id="KW-0472">Membrane</keyword>
<dbReference type="KEGG" id="bcom:BAUCODRAFT_372995"/>
<dbReference type="SUPFAM" id="SSF161084">
    <property type="entry name" value="MAPEG domain-like"/>
    <property type="match status" value="1"/>
</dbReference>
<evidence type="ECO:0000256" key="2">
    <source>
        <dbReference type="ARBA" id="ARBA00022692"/>
    </source>
</evidence>
<evidence type="ECO:0000313" key="6">
    <source>
        <dbReference type="Proteomes" id="UP000011761"/>
    </source>
</evidence>
<dbReference type="GeneID" id="19113210"/>
<name>M2NLE5_BAUPA</name>
<protein>
    <submittedName>
        <fullName evidence="5">Uncharacterized protein</fullName>
    </submittedName>
</protein>